<reference evidence="4" key="1">
    <citation type="submission" date="2013-06" db="EMBL/GenBank/DDBJ databases">
        <authorList>
            <person name="Zhao Q."/>
        </authorList>
    </citation>
    <scope>NUCLEOTIDE SEQUENCE</scope>
    <source>
        <strain evidence="4">cv. W1943</strain>
    </source>
</reference>
<sequence>MTVNVASDSHSRKNNTRLMRGTYQRTTTNSRIPRPGSPSLLALVVVVVVTLALVVVVAVVVTLALVVVLVSVVARAPSPTAHGRSPHSPTPGSRSRQAPTRRQFRSYCRARTLLDQDHHHQQQSPAHRLGLLPEHRRLREARLLFHRESVLREARFFLHRAARLFPG</sequence>
<name>A0A0E0PE20_ORYRU</name>
<feature type="compositionally biased region" description="Polar residues" evidence="1">
    <location>
        <begin position="90"/>
        <end position="100"/>
    </location>
</feature>
<dbReference type="Proteomes" id="UP000008022">
    <property type="component" value="Unassembled WGS sequence"/>
</dbReference>
<protein>
    <submittedName>
        <fullName evidence="3">Uncharacterized protein</fullName>
    </submittedName>
</protein>
<keyword evidence="2" id="KW-1133">Transmembrane helix</keyword>
<reference evidence="3" key="2">
    <citation type="submission" date="2015-06" db="UniProtKB">
        <authorList>
            <consortium name="EnsemblPlants"/>
        </authorList>
    </citation>
    <scope>IDENTIFICATION</scope>
</reference>
<dbReference type="Gramene" id="ORUFI04G26920.1">
    <property type="protein sequence ID" value="ORUFI04G26920.1"/>
    <property type="gene ID" value="ORUFI04G26920"/>
</dbReference>
<evidence type="ECO:0000256" key="1">
    <source>
        <dbReference type="SAM" id="MobiDB-lite"/>
    </source>
</evidence>
<evidence type="ECO:0000256" key="2">
    <source>
        <dbReference type="SAM" id="Phobius"/>
    </source>
</evidence>
<keyword evidence="4" id="KW-1185">Reference proteome</keyword>
<feature type="transmembrane region" description="Helical" evidence="2">
    <location>
        <begin position="41"/>
        <end position="74"/>
    </location>
</feature>
<feature type="region of interest" description="Disordered" evidence="1">
    <location>
        <begin position="78"/>
        <end position="102"/>
    </location>
</feature>
<feature type="region of interest" description="Disordered" evidence="1">
    <location>
        <begin position="1"/>
        <end position="34"/>
    </location>
</feature>
<evidence type="ECO:0000313" key="3">
    <source>
        <dbReference type="EnsemblPlants" id="ORUFI04G26920.1"/>
    </source>
</evidence>
<keyword evidence="2" id="KW-0472">Membrane</keyword>
<proteinExistence type="predicted"/>
<organism evidence="3 4">
    <name type="scientific">Oryza rufipogon</name>
    <name type="common">Brownbeard rice</name>
    <name type="synonym">Asian wild rice</name>
    <dbReference type="NCBI Taxonomy" id="4529"/>
    <lineage>
        <taxon>Eukaryota</taxon>
        <taxon>Viridiplantae</taxon>
        <taxon>Streptophyta</taxon>
        <taxon>Embryophyta</taxon>
        <taxon>Tracheophyta</taxon>
        <taxon>Spermatophyta</taxon>
        <taxon>Magnoliopsida</taxon>
        <taxon>Liliopsida</taxon>
        <taxon>Poales</taxon>
        <taxon>Poaceae</taxon>
        <taxon>BOP clade</taxon>
        <taxon>Oryzoideae</taxon>
        <taxon>Oryzeae</taxon>
        <taxon>Oryzinae</taxon>
        <taxon>Oryza</taxon>
    </lineage>
</organism>
<accession>A0A0E0PE20</accession>
<evidence type="ECO:0000313" key="4">
    <source>
        <dbReference type="Proteomes" id="UP000008022"/>
    </source>
</evidence>
<dbReference type="AlphaFoldDB" id="A0A0E0PE20"/>
<dbReference type="HOGENOM" id="CLU_1597179_0_0_1"/>
<dbReference type="EnsemblPlants" id="ORUFI04G26920.1">
    <property type="protein sequence ID" value="ORUFI04G26920.1"/>
    <property type="gene ID" value="ORUFI04G26920"/>
</dbReference>
<keyword evidence="2" id="KW-0812">Transmembrane</keyword>